<feature type="region of interest" description="Disordered" evidence="5">
    <location>
        <begin position="29"/>
        <end position="55"/>
    </location>
</feature>
<dbReference type="InterPro" id="IPR011990">
    <property type="entry name" value="TPR-like_helical_dom_sf"/>
</dbReference>
<dbReference type="SUPFAM" id="SSF48452">
    <property type="entry name" value="TPR-like"/>
    <property type="match status" value="1"/>
</dbReference>
<sequence length="571" mass="64341">MPPPPPPPPPQFLFPSQARSMATTTLLYHSRPLPSRKPRRKKPSPKPPPPPPATYMRDTIHKVSSILRYSPWDLALPQLRSLPIKWDSFTVNRVLKTHPPMAKSYLFFRWAGYLPGFKHDRFTYTTMLDIFGEAGRIESARAVWAEMEAQGIAPDAAAFTSMMHWLAKAGDLDGAVRAWGEMRRRRGAECRPTVVSHTAFMKVLFDHGRPEEAGEVYREMIEMGLRPTCHTYTVLMEYLAGAGKFEAALQIMDEMQEAGIQPDKAACNILVQKCSKAGETSAMNQVLQYMKEHFIVLRRPTFLEALEALKNNGESDCLLREVNPHLSLEGIDNDIDINNSNSYSIIDRGIVLYLLSTRNWIALEHILGETACRDINIDPHILSEVTQDSCTNNRPSCALAVFQYCLRMRKELAASAYACLLGFFVRNSSFHTVLEIVEEMSKAGHNLGVYLTSVLIYKLGCAGLSSYAERVFNSFLMEHNVVTYTALMDAYFRAGKVDKGVELYSRMKSQGISLSSGSYVVLINGLEKAGRIHDAEICRKEKRRLEWKDRSQEEIVPDEILCNCLFGGDNG</sequence>
<accession>A0A199V2L8</accession>
<name>A0A199V2L8_ANACO</name>
<dbReference type="Gene3D" id="1.25.40.10">
    <property type="entry name" value="Tetratricopeptide repeat domain"/>
    <property type="match status" value="3"/>
</dbReference>
<evidence type="ECO:0000256" key="2">
    <source>
        <dbReference type="ARBA" id="ARBA00022737"/>
    </source>
</evidence>
<organism evidence="6 7">
    <name type="scientific">Ananas comosus</name>
    <name type="common">Pineapple</name>
    <name type="synonym">Ananas ananas</name>
    <dbReference type="NCBI Taxonomy" id="4615"/>
    <lineage>
        <taxon>Eukaryota</taxon>
        <taxon>Viridiplantae</taxon>
        <taxon>Streptophyta</taxon>
        <taxon>Embryophyta</taxon>
        <taxon>Tracheophyta</taxon>
        <taxon>Spermatophyta</taxon>
        <taxon>Magnoliopsida</taxon>
        <taxon>Liliopsida</taxon>
        <taxon>Poales</taxon>
        <taxon>Bromeliaceae</taxon>
        <taxon>Bromelioideae</taxon>
        <taxon>Ananas</taxon>
    </lineage>
</organism>
<dbReference type="EMBL" id="LSRQ01003521">
    <property type="protein sequence ID" value="OAY71322.1"/>
    <property type="molecule type" value="Genomic_DNA"/>
</dbReference>
<feature type="repeat" description="PPR" evidence="4">
    <location>
        <begin position="193"/>
        <end position="227"/>
    </location>
</feature>
<feature type="compositionally biased region" description="Basic residues" evidence="5">
    <location>
        <begin position="34"/>
        <end position="44"/>
    </location>
</feature>
<dbReference type="OrthoDB" id="185373at2759"/>
<keyword evidence="3" id="KW-0809">Transit peptide</keyword>
<feature type="repeat" description="PPR" evidence="4">
    <location>
        <begin position="228"/>
        <end position="262"/>
    </location>
</feature>
<reference evidence="9 10" key="2">
    <citation type="submission" date="2025-04" db="UniProtKB">
        <authorList>
            <consortium name="RefSeq"/>
        </authorList>
    </citation>
    <scope>IDENTIFICATION</scope>
    <source>
        <tissue evidence="9 10">Leaf</tissue>
    </source>
</reference>
<dbReference type="RefSeq" id="XP_020103870.1">
    <property type="nucleotide sequence ID" value="XM_020248281.1"/>
</dbReference>
<keyword evidence="8" id="KW-1185">Reference proteome</keyword>
<dbReference type="Proteomes" id="UP000515123">
    <property type="component" value="Linkage group 15"/>
</dbReference>
<evidence type="ECO:0000313" key="6">
    <source>
        <dbReference type="EMBL" id="OAY71322.1"/>
    </source>
</evidence>
<proteinExistence type="inferred from homology"/>
<keyword evidence="2" id="KW-0677">Repeat</keyword>
<dbReference type="InterPro" id="IPR002885">
    <property type="entry name" value="PPR_rpt"/>
</dbReference>
<dbReference type="Pfam" id="PF13041">
    <property type="entry name" value="PPR_2"/>
    <property type="match status" value="3"/>
</dbReference>
<dbReference type="AlphaFoldDB" id="A0A199V2L8"/>
<feature type="repeat" description="PPR" evidence="4">
    <location>
        <begin position="480"/>
        <end position="514"/>
    </location>
</feature>
<evidence type="ECO:0000256" key="3">
    <source>
        <dbReference type="ARBA" id="ARBA00022946"/>
    </source>
</evidence>
<evidence type="ECO:0000256" key="1">
    <source>
        <dbReference type="ARBA" id="ARBA00007626"/>
    </source>
</evidence>
<dbReference type="Pfam" id="PF13812">
    <property type="entry name" value="PPR_3"/>
    <property type="match status" value="1"/>
</dbReference>
<dbReference type="PANTHER" id="PTHR47447">
    <property type="entry name" value="OS03G0856100 PROTEIN"/>
    <property type="match status" value="1"/>
</dbReference>
<dbReference type="Proteomes" id="UP000092600">
    <property type="component" value="Unassembled WGS sequence"/>
</dbReference>
<evidence type="ECO:0000256" key="4">
    <source>
        <dbReference type="PROSITE-ProRule" id="PRU00708"/>
    </source>
</evidence>
<dbReference type="GeneID" id="109720919"/>
<dbReference type="PROSITE" id="PS51375">
    <property type="entry name" value="PPR"/>
    <property type="match status" value="5"/>
</dbReference>
<comment type="similarity">
    <text evidence="1">Belongs to the PPR family. P subfamily.</text>
</comment>
<protein>
    <submittedName>
        <fullName evidence="6 9 10">Pentatricopeptide repeat-containing protein</fullName>
    </submittedName>
</protein>
<feature type="repeat" description="PPR" evidence="4">
    <location>
        <begin position="120"/>
        <end position="154"/>
    </location>
</feature>
<evidence type="ECO:0000313" key="10">
    <source>
        <dbReference type="RefSeq" id="XP_020103870.1"/>
    </source>
</evidence>
<evidence type="ECO:0000313" key="8">
    <source>
        <dbReference type="Proteomes" id="UP000515123"/>
    </source>
</evidence>
<feature type="repeat" description="PPR" evidence="4">
    <location>
        <begin position="155"/>
        <end position="185"/>
    </location>
</feature>
<dbReference type="RefSeq" id="XP_020103869.1">
    <property type="nucleotide sequence ID" value="XM_020248280.1"/>
</dbReference>
<evidence type="ECO:0000313" key="9">
    <source>
        <dbReference type="RefSeq" id="XP_020103869.1"/>
    </source>
</evidence>
<dbReference type="NCBIfam" id="TIGR00756">
    <property type="entry name" value="PPR"/>
    <property type="match status" value="5"/>
</dbReference>
<dbReference type="STRING" id="4615.A0A199V2L8"/>
<dbReference type="PANTHER" id="PTHR47447:SF27">
    <property type="entry name" value="PENTACOTRIPEPTIDE-REPEAT REGION OF PRORP DOMAIN-CONTAINING PROTEIN"/>
    <property type="match status" value="1"/>
</dbReference>
<reference evidence="6 7" key="1">
    <citation type="journal article" date="2016" name="DNA Res.">
        <title>The draft genome of MD-2 pineapple using hybrid error correction of long reads.</title>
        <authorList>
            <person name="Redwan R.M."/>
            <person name="Saidin A."/>
            <person name="Kumar S.V."/>
        </authorList>
    </citation>
    <scope>NUCLEOTIDE SEQUENCE [LARGE SCALE GENOMIC DNA]</scope>
    <source>
        <strain evidence="7">cv. MD2</strain>
        <tissue evidence="6">Leaf</tissue>
    </source>
</reference>
<evidence type="ECO:0000313" key="7">
    <source>
        <dbReference type="Proteomes" id="UP000092600"/>
    </source>
</evidence>
<gene>
    <name evidence="9 10" type="primary">LOC109720919</name>
    <name evidence="6" type="ORF">ACMD2_19168</name>
</gene>
<evidence type="ECO:0000256" key="5">
    <source>
        <dbReference type="SAM" id="MobiDB-lite"/>
    </source>
</evidence>